<reference evidence="2 3" key="1">
    <citation type="journal article" date="2019" name="Sci. Rep.">
        <title>A high-quality genome of Eragrostis curvula grass provides insights into Poaceae evolution and supports new strategies to enhance forage quality.</title>
        <authorList>
            <person name="Carballo J."/>
            <person name="Santos B.A.C.M."/>
            <person name="Zappacosta D."/>
            <person name="Garbus I."/>
            <person name="Selva J.P."/>
            <person name="Gallo C.A."/>
            <person name="Diaz A."/>
            <person name="Albertini E."/>
            <person name="Caccamo M."/>
            <person name="Echenique V."/>
        </authorList>
    </citation>
    <scope>NUCLEOTIDE SEQUENCE [LARGE SCALE GENOMIC DNA]</scope>
    <source>
        <strain evidence="3">cv. Victoria</strain>
        <tissue evidence="2">Leaf</tissue>
    </source>
</reference>
<evidence type="ECO:0000313" key="2">
    <source>
        <dbReference type="EMBL" id="TVU48173.1"/>
    </source>
</evidence>
<feature type="compositionally biased region" description="Pro residues" evidence="1">
    <location>
        <begin position="113"/>
        <end position="131"/>
    </location>
</feature>
<comment type="caution">
    <text evidence="2">The sequence shown here is derived from an EMBL/GenBank/DDBJ whole genome shotgun (WGS) entry which is preliminary data.</text>
</comment>
<evidence type="ECO:0000313" key="3">
    <source>
        <dbReference type="Proteomes" id="UP000324897"/>
    </source>
</evidence>
<protein>
    <submittedName>
        <fullName evidence="2">Uncharacterized protein</fullName>
    </submittedName>
</protein>
<dbReference type="Proteomes" id="UP000324897">
    <property type="component" value="Chromosome 5"/>
</dbReference>
<feature type="region of interest" description="Disordered" evidence="1">
    <location>
        <begin position="105"/>
        <end position="133"/>
    </location>
</feature>
<dbReference type="Gramene" id="TVU48173">
    <property type="protein sequence ID" value="TVU48173"/>
    <property type="gene ID" value="EJB05_07800"/>
</dbReference>
<evidence type="ECO:0000256" key="1">
    <source>
        <dbReference type="SAM" id="MobiDB-lite"/>
    </source>
</evidence>
<sequence length="180" mass="19612">MQKDLLNFRIASAALHRLAFNLSHCCVEVICRLFEGMKEQHYSMDSPGCRGQKDEKNRKAHNPTMIGAGVHHRCILLALIGLGLVASALAARDVPERLYEPTDVSIQHLVPSGPNPDPGPSGPYPRPPPPFRDLKITRPKDVSIQHLVPIGPNPDPGTPPACSFVKTHCVLTRAEVAVTP</sequence>
<dbReference type="AlphaFoldDB" id="A0A5J9WJC8"/>
<dbReference type="EMBL" id="RWGY01000004">
    <property type="protein sequence ID" value="TVU48173.1"/>
    <property type="molecule type" value="Genomic_DNA"/>
</dbReference>
<organism evidence="2 3">
    <name type="scientific">Eragrostis curvula</name>
    <name type="common">weeping love grass</name>
    <dbReference type="NCBI Taxonomy" id="38414"/>
    <lineage>
        <taxon>Eukaryota</taxon>
        <taxon>Viridiplantae</taxon>
        <taxon>Streptophyta</taxon>
        <taxon>Embryophyta</taxon>
        <taxon>Tracheophyta</taxon>
        <taxon>Spermatophyta</taxon>
        <taxon>Magnoliopsida</taxon>
        <taxon>Liliopsida</taxon>
        <taxon>Poales</taxon>
        <taxon>Poaceae</taxon>
        <taxon>PACMAD clade</taxon>
        <taxon>Chloridoideae</taxon>
        <taxon>Eragrostideae</taxon>
        <taxon>Eragrostidinae</taxon>
        <taxon>Eragrostis</taxon>
    </lineage>
</organism>
<gene>
    <name evidence="2" type="ORF">EJB05_07800</name>
</gene>
<proteinExistence type="predicted"/>
<feature type="non-terminal residue" evidence="2">
    <location>
        <position position="1"/>
    </location>
</feature>
<name>A0A5J9WJC8_9POAL</name>
<keyword evidence="3" id="KW-1185">Reference proteome</keyword>
<accession>A0A5J9WJC8</accession>